<keyword evidence="3" id="KW-1185">Reference proteome</keyword>
<dbReference type="Proteomes" id="UP000092444">
    <property type="component" value="Unassembled WGS sequence"/>
</dbReference>
<proteinExistence type="predicted"/>
<dbReference type="InterPro" id="IPR029526">
    <property type="entry name" value="PGBD"/>
</dbReference>
<protein>
    <recommendedName>
        <fullName evidence="1">PiggyBac transposable element-derived protein domain-containing protein</fullName>
    </recommendedName>
</protein>
<feature type="domain" description="PiggyBac transposable element-derived protein" evidence="1">
    <location>
        <begin position="48"/>
        <end position="167"/>
    </location>
</feature>
<dbReference type="PANTHER" id="PTHR46599:SF6">
    <property type="entry name" value="DUAL SPECIFICITY PHOSPHATASE 26"/>
    <property type="match status" value="1"/>
</dbReference>
<name>A0A1B0GEK4_GLOMM</name>
<dbReference type="VEuPathDB" id="VectorBase:GMOY011727"/>
<evidence type="ECO:0000313" key="3">
    <source>
        <dbReference type="Proteomes" id="UP000092444"/>
    </source>
</evidence>
<dbReference type="EnsemblMetazoa" id="GMOY011727-RA">
    <property type="protein sequence ID" value="GMOY011727-PA"/>
    <property type="gene ID" value="GMOY011727"/>
</dbReference>
<dbReference type="PhylomeDB" id="A0A1B0GEK4"/>
<dbReference type="EMBL" id="CCAG010012327">
    <property type="status" value="NOT_ANNOTATED_CDS"/>
    <property type="molecule type" value="Genomic_DNA"/>
</dbReference>
<organism evidence="2 3">
    <name type="scientific">Glossina morsitans morsitans</name>
    <name type="common">Savannah tsetse fly</name>
    <dbReference type="NCBI Taxonomy" id="37546"/>
    <lineage>
        <taxon>Eukaryota</taxon>
        <taxon>Metazoa</taxon>
        <taxon>Ecdysozoa</taxon>
        <taxon>Arthropoda</taxon>
        <taxon>Hexapoda</taxon>
        <taxon>Insecta</taxon>
        <taxon>Pterygota</taxon>
        <taxon>Neoptera</taxon>
        <taxon>Endopterygota</taxon>
        <taxon>Diptera</taxon>
        <taxon>Brachycera</taxon>
        <taxon>Muscomorpha</taxon>
        <taxon>Hippoboscoidea</taxon>
        <taxon>Glossinidae</taxon>
        <taxon>Glossina</taxon>
    </lineage>
</organism>
<sequence>MGYIHIYTSRCKNWIFILNSSFTSDSISRPDLSVPDAQGHHTDSDRYYTTIPLAKELQKMKCILTGTVRTVAYGENNITFLAWKDKRIVTMLSNYNSTGMESTLRTLRCGDFISIDKPQIVLDYIANMGGVDLADQYAATYCFLRKYLKWWRKLFFWGLEMSAINSFILY</sequence>
<dbReference type="STRING" id="37546.A0A1B0GEK4"/>
<evidence type="ECO:0000259" key="1">
    <source>
        <dbReference type="Pfam" id="PF13843"/>
    </source>
</evidence>
<dbReference type="AlphaFoldDB" id="A0A1B0GEK4"/>
<dbReference type="PANTHER" id="PTHR46599">
    <property type="entry name" value="PIGGYBAC TRANSPOSABLE ELEMENT-DERIVED PROTEIN 4"/>
    <property type="match status" value="1"/>
</dbReference>
<evidence type="ECO:0000313" key="2">
    <source>
        <dbReference type="EnsemblMetazoa" id="GMOY011727-PA"/>
    </source>
</evidence>
<accession>A0A1B0GEK4</accession>
<dbReference type="Pfam" id="PF13843">
    <property type="entry name" value="DDE_Tnp_1_7"/>
    <property type="match status" value="1"/>
</dbReference>
<reference evidence="2" key="1">
    <citation type="submission" date="2020-05" db="UniProtKB">
        <authorList>
            <consortium name="EnsemblMetazoa"/>
        </authorList>
    </citation>
    <scope>IDENTIFICATION</scope>
    <source>
        <strain evidence="2">Yale</strain>
    </source>
</reference>